<feature type="binding site" evidence="11">
    <location>
        <position position="121"/>
    </location>
    <ligand>
        <name>NAD(+)</name>
        <dbReference type="ChEBI" id="CHEBI:57540"/>
    </ligand>
</feature>
<evidence type="ECO:0000256" key="3">
    <source>
        <dbReference type="ARBA" id="ARBA00012954"/>
    </source>
</evidence>
<keyword evidence="6 8" id="KW-0520">NAD</keyword>
<gene>
    <name evidence="13" type="ORF">IAC94_08040</name>
</gene>
<proteinExistence type="inferred from homology"/>
<evidence type="ECO:0000259" key="12">
    <source>
        <dbReference type="SMART" id="SM00984"/>
    </source>
</evidence>
<feature type="binding site" evidence="11">
    <location>
        <position position="35"/>
    </location>
    <ligand>
        <name>NAD(+)</name>
        <dbReference type="ChEBI" id="CHEBI:57540"/>
    </ligand>
</feature>
<evidence type="ECO:0000256" key="7">
    <source>
        <dbReference type="ARBA" id="ARBA00047473"/>
    </source>
</evidence>
<dbReference type="InterPro" id="IPR001732">
    <property type="entry name" value="UDP-Glc/GDP-Man_DH_N"/>
</dbReference>
<name>A0A9D1E2N3_9BACT</name>
<dbReference type="Pfam" id="PF03720">
    <property type="entry name" value="UDPG_MGDP_dh_C"/>
    <property type="match status" value="1"/>
</dbReference>
<comment type="caution">
    <text evidence="13">The sequence shown here is derived from an EMBL/GenBank/DDBJ whole genome shotgun (WGS) entry which is preliminary data.</text>
</comment>
<feature type="binding site" evidence="10">
    <location>
        <position position="327"/>
    </location>
    <ligand>
        <name>substrate</name>
    </ligand>
</feature>
<comment type="similarity">
    <text evidence="2 8">Belongs to the UDP-glucose/GDP-mannose dehydrogenase family.</text>
</comment>
<dbReference type="InterPro" id="IPR028357">
    <property type="entry name" value="UDPglc_DH_bac"/>
</dbReference>
<dbReference type="SMART" id="SM00984">
    <property type="entry name" value="UDPG_MGDP_dh_C"/>
    <property type="match status" value="1"/>
</dbReference>
<dbReference type="PIRSF" id="PIRSF500134">
    <property type="entry name" value="UDPglc_DH_bac"/>
    <property type="match status" value="1"/>
</dbReference>
<dbReference type="NCBIfam" id="TIGR03026">
    <property type="entry name" value="NDP-sugDHase"/>
    <property type="match status" value="1"/>
</dbReference>
<dbReference type="GO" id="GO:0000271">
    <property type="term" value="P:polysaccharide biosynthetic process"/>
    <property type="evidence" value="ECO:0007669"/>
    <property type="project" value="InterPro"/>
</dbReference>
<comment type="catalytic activity">
    <reaction evidence="7 8">
        <text>UDP-alpha-D-glucose + 2 NAD(+) + H2O = UDP-alpha-D-glucuronate + 2 NADH + 3 H(+)</text>
        <dbReference type="Rhea" id="RHEA:23596"/>
        <dbReference type="ChEBI" id="CHEBI:15377"/>
        <dbReference type="ChEBI" id="CHEBI:15378"/>
        <dbReference type="ChEBI" id="CHEBI:57540"/>
        <dbReference type="ChEBI" id="CHEBI:57945"/>
        <dbReference type="ChEBI" id="CHEBI:58052"/>
        <dbReference type="ChEBI" id="CHEBI:58885"/>
        <dbReference type="EC" id="1.1.1.22"/>
    </reaction>
</comment>
<feature type="binding site" evidence="11">
    <location>
        <position position="86"/>
    </location>
    <ligand>
        <name>NAD(+)</name>
        <dbReference type="ChEBI" id="CHEBI:57540"/>
    </ligand>
</feature>
<dbReference type="Pfam" id="PF00984">
    <property type="entry name" value="UDPG_MGDP_dh"/>
    <property type="match status" value="1"/>
</dbReference>
<dbReference type="SUPFAM" id="SSF52413">
    <property type="entry name" value="UDP-glucose/GDP-mannose dehydrogenase C-terminal domain"/>
    <property type="match status" value="1"/>
</dbReference>
<dbReference type="Pfam" id="PF03721">
    <property type="entry name" value="UDPG_MGDP_dh_N"/>
    <property type="match status" value="1"/>
</dbReference>
<feature type="binding site" evidence="10">
    <location>
        <position position="210"/>
    </location>
    <ligand>
        <name>substrate</name>
    </ligand>
</feature>
<reference evidence="13" key="2">
    <citation type="journal article" date="2021" name="PeerJ">
        <title>Extensive microbial diversity within the chicken gut microbiome revealed by metagenomics and culture.</title>
        <authorList>
            <person name="Gilroy R."/>
            <person name="Ravi A."/>
            <person name="Getino M."/>
            <person name="Pursley I."/>
            <person name="Horton D.L."/>
            <person name="Alikhan N.F."/>
            <person name="Baker D."/>
            <person name="Gharbi K."/>
            <person name="Hall N."/>
            <person name="Watson M."/>
            <person name="Adriaenssens E.M."/>
            <person name="Foster-Nyarko E."/>
            <person name="Jarju S."/>
            <person name="Secka A."/>
            <person name="Antonio M."/>
            <person name="Oren A."/>
            <person name="Chaudhuri R.R."/>
            <person name="La Ragione R."/>
            <person name="Hildebrand F."/>
            <person name="Pallen M.J."/>
        </authorList>
    </citation>
    <scope>NUCLEOTIDE SEQUENCE</scope>
    <source>
        <strain evidence="13">ChiHjej13B12-12457</strain>
    </source>
</reference>
<organism evidence="13 14">
    <name type="scientific">Candidatus Coprenecus avistercoris</name>
    <dbReference type="NCBI Taxonomy" id="2840730"/>
    <lineage>
        <taxon>Bacteria</taxon>
        <taxon>Pseudomonadati</taxon>
        <taxon>Bacteroidota</taxon>
        <taxon>Bacteroidia</taxon>
        <taxon>Bacteroidales</taxon>
        <taxon>Rikenellaceae</taxon>
        <taxon>Rikenellaceae incertae sedis</taxon>
        <taxon>Candidatus Coprenecus</taxon>
    </lineage>
</organism>
<feature type="active site" description="Nucleophile" evidence="9">
    <location>
        <position position="266"/>
    </location>
</feature>
<dbReference type="GO" id="GO:0051287">
    <property type="term" value="F:NAD binding"/>
    <property type="evidence" value="ECO:0007669"/>
    <property type="project" value="InterPro"/>
</dbReference>
<dbReference type="InterPro" id="IPR036220">
    <property type="entry name" value="UDP-Glc/GDP-Man_DH_C_sf"/>
</dbReference>
<evidence type="ECO:0000256" key="9">
    <source>
        <dbReference type="PIRSR" id="PIRSR500134-1"/>
    </source>
</evidence>
<evidence type="ECO:0000256" key="5">
    <source>
        <dbReference type="ARBA" id="ARBA00023002"/>
    </source>
</evidence>
<dbReference type="SUPFAM" id="SSF48179">
    <property type="entry name" value="6-phosphogluconate dehydrogenase C-terminal domain-like"/>
    <property type="match status" value="1"/>
</dbReference>
<dbReference type="AlphaFoldDB" id="A0A9D1E2N3"/>
<evidence type="ECO:0000256" key="11">
    <source>
        <dbReference type="PIRSR" id="PIRSR500134-3"/>
    </source>
</evidence>
<dbReference type="GO" id="GO:0003979">
    <property type="term" value="F:UDP-glucose 6-dehydrogenase activity"/>
    <property type="evidence" value="ECO:0007669"/>
    <property type="project" value="UniProtKB-EC"/>
</dbReference>
<feature type="binding site" evidence="10">
    <location>
        <position position="263"/>
    </location>
    <ligand>
        <name>substrate</name>
    </ligand>
</feature>
<accession>A0A9D1E2N3</accession>
<dbReference type="EMBL" id="DVHI01000098">
    <property type="protein sequence ID" value="HIR63453.1"/>
    <property type="molecule type" value="Genomic_DNA"/>
</dbReference>
<evidence type="ECO:0000256" key="2">
    <source>
        <dbReference type="ARBA" id="ARBA00006601"/>
    </source>
</evidence>
<dbReference type="PANTHER" id="PTHR43750:SF3">
    <property type="entry name" value="UDP-GLUCOSE 6-DEHYDROGENASE TUAD"/>
    <property type="match status" value="1"/>
</dbReference>
<dbReference type="InterPro" id="IPR008927">
    <property type="entry name" value="6-PGluconate_DH-like_C_sf"/>
</dbReference>
<feature type="binding site" evidence="11">
    <location>
        <position position="334"/>
    </location>
    <ligand>
        <name>NAD(+)</name>
        <dbReference type="ChEBI" id="CHEBI:57540"/>
    </ligand>
</feature>
<dbReference type="PANTHER" id="PTHR43750">
    <property type="entry name" value="UDP-GLUCOSE 6-DEHYDROGENASE TUAD"/>
    <property type="match status" value="1"/>
</dbReference>
<evidence type="ECO:0000313" key="13">
    <source>
        <dbReference type="EMBL" id="HIR63453.1"/>
    </source>
</evidence>
<dbReference type="InterPro" id="IPR017476">
    <property type="entry name" value="UDP-Glc/GDP-Man"/>
</dbReference>
<feature type="binding site" evidence="11">
    <location>
        <position position="158"/>
    </location>
    <ligand>
        <name>NAD(+)</name>
        <dbReference type="ChEBI" id="CHEBI:57540"/>
    </ligand>
</feature>
<evidence type="ECO:0000256" key="4">
    <source>
        <dbReference type="ARBA" id="ARBA00015132"/>
    </source>
</evidence>
<dbReference type="InterPro" id="IPR014026">
    <property type="entry name" value="UDP-Glc/GDP-Man_DH_dimer"/>
</dbReference>
<dbReference type="InterPro" id="IPR036291">
    <property type="entry name" value="NAD(P)-bd_dom_sf"/>
</dbReference>
<keyword evidence="5 8" id="KW-0560">Oxidoreductase</keyword>
<feature type="binding site" evidence="11">
    <location>
        <position position="269"/>
    </location>
    <ligand>
        <name>NAD(+)</name>
        <dbReference type="ChEBI" id="CHEBI:57540"/>
    </ligand>
</feature>
<evidence type="ECO:0000256" key="10">
    <source>
        <dbReference type="PIRSR" id="PIRSR500134-2"/>
    </source>
</evidence>
<evidence type="ECO:0000256" key="1">
    <source>
        <dbReference type="ARBA" id="ARBA00004701"/>
    </source>
</evidence>
<dbReference type="Proteomes" id="UP000886744">
    <property type="component" value="Unassembled WGS sequence"/>
</dbReference>
<feature type="binding site" evidence="10">
    <location>
        <begin position="155"/>
        <end position="158"/>
    </location>
    <ligand>
        <name>substrate</name>
    </ligand>
</feature>
<dbReference type="EC" id="1.1.1.22" evidence="3 8"/>
<dbReference type="Gene3D" id="3.40.50.720">
    <property type="entry name" value="NAD(P)-binding Rossmann-like Domain"/>
    <property type="match status" value="2"/>
</dbReference>
<dbReference type="PIRSF" id="PIRSF000124">
    <property type="entry name" value="UDPglc_GDPman_dh"/>
    <property type="match status" value="1"/>
</dbReference>
<evidence type="ECO:0000256" key="6">
    <source>
        <dbReference type="ARBA" id="ARBA00023027"/>
    </source>
</evidence>
<comment type="pathway">
    <text evidence="1">Nucleotide-sugar biosynthesis; UDP-alpha-D-glucuronate biosynthesis; UDP-alpha-D-glucuronate from UDP-alpha-D-glucose: step 1/1.</text>
</comment>
<dbReference type="SUPFAM" id="SSF51735">
    <property type="entry name" value="NAD(P)-binding Rossmann-fold domains"/>
    <property type="match status" value="1"/>
</dbReference>
<protein>
    <recommendedName>
        <fullName evidence="4 8">UDP-glucose 6-dehydrogenase</fullName>
        <ecNumber evidence="3 8">1.1.1.22</ecNumber>
    </recommendedName>
</protein>
<evidence type="ECO:0000256" key="8">
    <source>
        <dbReference type="PIRNR" id="PIRNR000124"/>
    </source>
</evidence>
<sequence>MNIAVIGSGYVGLVSGTCFAEMGANVWCVDVDSQKIENLRKGILPIYEDGLQDLLDKNVADGRLHFATSLRECIDMVEIVFIAVGTPPSEDGSADVSHVMDVAEEFGRCISRYTLLVMKSTVPVGTCFKVREAVRRELESRGADIPFDIASNPEFLKEGVAIKDFMTPDRVVIGIESDRAKSLISSLYRPFLLNNYRVIFMDILSAEMTKYASNAMLATRISFMNELARLCELTGADVSKVRTGMAADSRIGSKFLYPGCGYGGSCFPKDVKALVGTAAAYGYRMRIISAVEEVNIEQKRVVFEKLKEAFNGSLEGRTITLWGLAFKPSTDDMREAPSIVTVSLLREAGARIRVFDPAAMQTAGNIFGDTVTYCSDMYDAATGADAAALLTEWKQFRIPDWNRLRTIMKGHVLVDGRNIYNPEEPMSAGFDYYCIGSSHESMSRR</sequence>
<dbReference type="Gene3D" id="1.20.5.100">
    <property type="entry name" value="Cytochrome c1, transmembrane anchor, C-terminal"/>
    <property type="match status" value="1"/>
</dbReference>
<evidence type="ECO:0000313" key="14">
    <source>
        <dbReference type="Proteomes" id="UP000886744"/>
    </source>
</evidence>
<reference evidence="13" key="1">
    <citation type="submission" date="2020-10" db="EMBL/GenBank/DDBJ databases">
        <authorList>
            <person name="Gilroy R."/>
        </authorList>
    </citation>
    <scope>NUCLEOTIDE SEQUENCE</scope>
    <source>
        <strain evidence="13">ChiHjej13B12-12457</strain>
    </source>
</reference>
<feature type="binding site" evidence="10">
    <location>
        <begin position="255"/>
        <end position="259"/>
    </location>
    <ligand>
        <name>substrate</name>
    </ligand>
</feature>
<feature type="domain" description="UDP-glucose/GDP-mannose dehydrogenase C-terminal" evidence="12">
    <location>
        <begin position="320"/>
        <end position="422"/>
    </location>
</feature>
<feature type="binding site" evidence="11">
    <location>
        <position position="30"/>
    </location>
    <ligand>
        <name>NAD(+)</name>
        <dbReference type="ChEBI" id="CHEBI:57540"/>
    </ligand>
</feature>
<dbReference type="InterPro" id="IPR014027">
    <property type="entry name" value="UDP-Glc/GDP-Man_DH_C"/>
</dbReference>